<keyword evidence="1" id="KW-0808">Transferase</keyword>
<dbReference type="OrthoDB" id="4929862at2"/>
<sequence>MNGDRPDVVERLDEATAALDALRDGFAVEERLDDVLHRLAESAVTVVQDADAVTICVSPEQPRTAAASDQAFVTIDERQFRANRGPCLESARTLTAVRAVVGENHDIWPEFEECAAQHGVRAYLSVPVVLPTSDRSDRQHMGSLNFYSYTAAAFDPFDEGLVRLFTTAASTAIANAHQWQRARDHVKHLETALVSRAVIEQAKGILMAVHSCSEDEAFDMLVKRSQDDNVKLRDVAKNLIDSLT</sequence>
<evidence type="ECO:0000256" key="2">
    <source>
        <dbReference type="ARBA" id="ARBA00022777"/>
    </source>
</evidence>
<dbReference type="Gene3D" id="3.30.450.40">
    <property type="match status" value="1"/>
</dbReference>
<dbReference type="GO" id="GO:0016301">
    <property type="term" value="F:kinase activity"/>
    <property type="evidence" value="ECO:0007669"/>
    <property type="project" value="UniProtKB-KW"/>
</dbReference>
<gene>
    <name evidence="6" type="ORF">BBK82_30120</name>
</gene>
<dbReference type="STRING" id="1586287.BBK82_30120"/>
<dbReference type="Proteomes" id="UP000093053">
    <property type="component" value="Chromosome"/>
</dbReference>
<evidence type="ECO:0000256" key="4">
    <source>
        <dbReference type="ARBA" id="ARBA00023163"/>
    </source>
</evidence>
<organism evidence="6 7">
    <name type="scientific">Lentzea guizhouensis</name>
    <dbReference type="NCBI Taxonomy" id="1586287"/>
    <lineage>
        <taxon>Bacteria</taxon>
        <taxon>Bacillati</taxon>
        <taxon>Actinomycetota</taxon>
        <taxon>Actinomycetes</taxon>
        <taxon>Pseudonocardiales</taxon>
        <taxon>Pseudonocardiaceae</taxon>
        <taxon>Lentzea</taxon>
    </lineage>
</organism>
<dbReference type="InterPro" id="IPR012074">
    <property type="entry name" value="GAF_ANTAR"/>
</dbReference>
<keyword evidence="3" id="KW-0805">Transcription regulation</keyword>
<dbReference type="InterPro" id="IPR005561">
    <property type="entry name" value="ANTAR"/>
</dbReference>
<dbReference type="GO" id="GO:0003723">
    <property type="term" value="F:RNA binding"/>
    <property type="evidence" value="ECO:0007669"/>
    <property type="project" value="InterPro"/>
</dbReference>
<evidence type="ECO:0000313" key="7">
    <source>
        <dbReference type="Proteomes" id="UP000093053"/>
    </source>
</evidence>
<dbReference type="Pfam" id="PF13185">
    <property type="entry name" value="GAF_2"/>
    <property type="match status" value="1"/>
</dbReference>
<dbReference type="KEGG" id="led:BBK82_30120"/>
<evidence type="ECO:0000256" key="3">
    <source>
        <dbReference type="ARBA" id="ARBA00023015"/>
    </source>
</evidence>
<dbReference type="SUPFAM" id="SSF55781">
    <property type="entry name" value="GAF domain-like"/>
    <property type="match status" value="1"/>
</dbReference>
<dbReference type="PIRSF" id="PIRSF036625">
    <property type="entry name" value="GAF_ANTAR"/>
    <property type="match status" value="1"/>
</dbReference>
<reference evidence="6 7" key="1">
    <citation type="submission" date="2016-07" db="EMBL/GenBank/DDBJ databases">
        <title>Complete genome sequence of the Lentzea guizhouensis DHS C013.</title>
        <authorList>
            <person name="Cao C."/>
        </authorList>
    </citation>
    <scope>NUCLEOTIDE SEQUENCE [LARGE SCALE GENOMIC DNA]</scope>
    <source>
        <strain evidence="6 7">DHS C013</strain>
    </source>
</reference>
<protein>
    <recommendedName>
        <fullName evidence="5">ANTAR domain-containing protein</fullName>
    </recommendedName>
</protein>
<dbReference type="SMART" id="SM01012">
    <property type="entry name" value="ANTAR"/>
    <property type="match status" value="1"/>
</dbReference>
<evidence type="ECO:0000313" key="6">
    <source>
        <dbReference type="EMBL" id="ANZ43139.1"/>
    </source>
</evidence>
<dbReference type="InterPro" id="IPR003018">
    <property type="entry name" value="GAF"/>
</dbReference>
<dbReference type="EMBL" id="CP016793">
    <property type="protein sequence ID" value="ANZ43139.1"/>
    <property type="molecule type" value="Genomic_DNA"/>
</dbReference>
<dbReference type="SUPFAM" id="SSF52172">
    <property type="entry name" value="CheY-like"/>
    <property type="match status" value="1"/>
</dbReference>
<keyword evidence="7" id="KW-1185">Reference proteome</keyword>
<dbReference type="AlphaFoldDB" id="A0A1B2HZG3"/>
<keyword evidence="4" id="KW-0804">Transcription</keyword>
<feature type="domain" description="ANTAR" evidence="5">
    <location>
        <begin position="179"/>
        <end position="240"/>
    </location>
</feature>
<dbReference type="SMART" id="SM00065">
    <property type="entry name" value="GAF"/>
    <property type="match status" value="1"/>
</dbReference>
<dbReference type="PROSITE" id="PS50921">
    <property type="entry name" value="ANTAR"/>
    <property type="match status" value="1"/>
</dbReference>
<proteinExistence type="predicted"/>
<keyword evidence="2" id="KW-0418">Kinase</keyword>
<dbReference type="InterPro" id="IPR036388">
    <property type="entry name" value="WH-like_DNA-bd_sf"/>
</dbReference>
<dbReference type="Pfam" id="PF03861">
    <property type="entry name" value="ANTAR"/>
    <property type="match status" value="1"/>
</dbReference>
<dbReference type="InterPro" id="IPR011006">
    <property type="entry name" value="CheY-like_superfamily"/>
</dbReference>
<dbReference type="InterPro" id="IPR029016">
    <property type="entry name" value="GAF-like_dom_sf"/>
</dbReference>
<name>A0A1B2HZG3_9PSEU</name>
<accession>A0A1B2HZG3</accession>
<evidence type="ECO:0000256" key="1">
    <source>
        <dbReference type="ARBA" id="ARBA00022679"/>
    </source>
</evidence>
<dbReference type="Gene3D" id="1.10.10.10">
    <property type="entry name" value="Winged helix-like DNA-binding domain superfamily/Winged helix DNA-binding domain"/>
    <property type="match status" value="1"/>
</dbReference>
<evidence type="ECO:0000259" key="5">
    <source>
        <dbReference type="PROSITE" id="PS50921"/>
    </source>
</evidence>